<feature type="region of interest" description="RNA binding" evidence="7">
    <location>
        <begin position="265"/>
        <end position="271"/>
    </location>
</feature>
<proteinExistence type="inferred from homology"/>
<comment type="pathway">
    <text evidence="1 7">tRNA modification; tRNA-queuosine biosynthesis.</text>
</comment>
<keyword evidence="4 7" id="KW-0819">tRNA processing</keyword>
<feature type="binding site" evidence="7">
    <location>
        <position position="207"/>
    </location>
    <ligand>
        <name>substrate</name>
    </ligand>
</feature>
<dbReference type="GO" id="GO:0005829">
    <property type="term" value="C:cytosol"/>
    <property type="evidence" value="ECO:0007669"/>
    <property type="project" value="TreeGrafter"/>
</dbReference>
<dbReference type="Pfam" id="PF01702">
    <property type="entry name" value="TGT"/>
    <property type="match status" value="1"/>
</dbReference>
<dbReference type="InterPro" id="IPR002616">
    <property type="entry name" value="tRNA_ribo_trans-like"/>
</dbReference>
<reference evidence="9 10" key="1">
    <citation type="submission" date="2018-02" db="EMBL/GenBank/DDBJ databases">
        <title>Comparative genomes isolates from brazilian mangrove.</title>
        <authorList>
            <person name="Araujo J.E."/>
            <person name="Taketani R.G."/>
            <person name="Silva M.C.P."/>
            <person name="Loureco M.V."/>
            <person name="Andreote F.D."/>
        </authorList>
    </citation>
    <scope>NUCLEOTIDE SEQUENCE [LARGE SCALE GENOMIC DNA]</scope>
    <source>
        <strain evidence="9 10">NAP PRIS-MGV</strain>
    </source>
</reference>
<comment type="caution">
    <text evidence="9">The sequence shown here is derived from an EMBL/GenBank/DDBJ whole genome shotgun (WGS) entry which is preliminary data.</text>
</comment>
<feature type="binding site" evidence="7">
    <location>
        <begin position="111"/>
        <end position="115"/>
    </location>
    <ligand>
        <name>substrate</name>
    </ligand>
</feature>
<feature type="active site" description="Nucleophile" evidence="7">
    <location>
        <position position="284"/>
    </location>
</feature>
<dbReference type="Proteomes" id="UP000239388">
    <property type="component" value="Unassembled WGS sequence"/>
</dbReference>
<gene>
    <name evidence="7" type="primary">tgt</name>
    <name evidence="9" type="ORF">C5Y98_05305</name>
</gene>
<comment type="subunit">
    <text evidence="7">Homodimer. Within each dimer, one monomer is responsible for RNA recognition and catalysis, while the other monomer binds to the replacement base PreQ1.</text>
</comment>
<dbReference type="SUPFAM" id="SSF51713">
    <property type="entry name" value="tRNA-guanine transglycosylase"/>
    <property type="match status" value="1"/>
</dbReference>
<comment type="caution">
    <text evidence="7">Lacks conserved residue(s) required for the propagation of feature annotation.</text>
</comment>
<organism evidence="9 10">
    <name type="scientific">Blastopirellula marina</name>
    <dbReference type="NCBI Taxonomy" id="124"/>
    <lineage>
        <taxon>Bacteria</taxon>
        <taxon>Pseudomonadati</taxon>
        <taxon>Planctomycetota</taxon>
        <taxon>Planctomycetia</taxon>
        <taxon>Pirellulales</taxon>
        <taxon>Pirellulaceae</taxon>
        <taxon>Blastopirellula</taxon>
    </lineage>
</organism>
<keyword evidence="3 7" id="KW-0808">Transferase</keyword>
<comment type="similarity">
    <text evidence="7">Belongs to the queuine tRNA-ribosyltransferase family.</text>
</comment>
<dbReference type="GO" id="GO:0008479">
    <property type="term" value="F:tRNA-guanosine(34) queuine transglycosylase activity"/>
    <property type="evidence" value="ECO:0007669"/>
    <property type="project" value="UniProtKB-UniRule"/>
</dbReference>
<evidence type="ECO:0000256" key="6">
    <source>
        <dbReference type="ARBA" id="ARBA00050112"/>
    </source>
</evidence>
<feature type="binding site" evidence="7">
    <location>
        <position position="234"/>
    </location>
    <ligand>
        <name>substrate</name>
    </ligand>
</feature>
<keyword evidence="2 7" id="KW-0328">Glycosyltransferase</keyword>
<name>A0A2S8G9R8_9BACT</name>
<feature type="active site" description="Proton acceptor" evidence="7">
    <location>
        <position position="111"/>
    </location>
</feature>
<evidence type="ECO:0000256" key="4">
    <source>
        <dbReference type="ARBA" id="ARBA00022694"/>
    </source>
</evidence>
<dbReference type="Gene3D" id="3.20.20.105">
    <property type="entry name" value="Queuine tRNA-ribosyltransferase-like"/>
    <property type="match status" value="1"/>
</dbReference>
<feature type="domain" description="tRNA-guanine(15) transglycosylase-like" evidence="8">
    <location>
        <begin position="32"/>
        <end position="384"/>
    </location>
</feature>
<dbReference type="GO" id="GO:0008616">
    <property type="term" value="P:tRNA queuosine(34) biosynthetic process"/>
    <property type="evidence" value="ECO:0007669"/>
    <property type="project" value="UniProtKB-UniRule"/>
</dbReference>
<evidence type="ECO:0000259" key="8">
    <source>
        <dbReference type="Pfam" id="PF01702"/>
    </source>
</evidence>
<dbReference type="InterPro" id="IPR036511">
    <property type="entry name" value="TGT-like_sf"/>
</dbReference>
<feature type="region of interest" description="RNA binding; important for wobble base 34 recognition" evidence="7">
    <location>
        <begin position="289"/>
        <end position="293"/>
    </location>
</feature>
<dbReference type="NCBIfam" id="TIGR00430">
    <property type="entry name" value="Q_tRNA_tgt"/>
    <property type="match status" value="1"/>
</dbReference>
<evidence type="ECO:0000256" key="1">
    <source>
        <dbReference type="ARBA" id="ARBA00004691"/>
    </source>
</evidence>
<dbReference type="RefSeq" id="WP_105352299.1">
    <property type="nucleotide sequence ID" value="NZ_PUIB01000007.1"/>
</dbReference>
<comment type="function">
    <text evidence="7">Catalyzes the base-exchange of a guanine (G) residue with the queuine precursor 7-aminomethyl-7-deazaguanine (PreQ1) at position 34 (anticodon wobble position) in tRNAs with GU(N) anticodons (tRNA-Asp, -Asn, -His and -Tyr). Catalysis occurs through a double-displacement mechanism. The nucleophile active site attacks the C1' of nucleotide 34 to detach the guanine base from the RNA, forming a covalent enzyme-RNA intermediate. The proton acceptor active site deprotonates the incoming PreQ1, allowing a nucleophilic attack on the C1' of the ribose to form the product. After dissociation, two additional enzymatic reactions on the tRNA convert PreQ1 to queuine (Q), resulting in the hypermodified nucleoside queuosine (7-(((4,5-cis-dihydroxy-2-cyclopenten-1-yl)amino)methyl)-7-deazaguanosine).</text>
</comment>
<evidence type="ECO:0000256" key="7">
    <source>
        <dbReference type="HAMAP-Rule" id="MF_00168"/>
    </source>
</evidence>
<dbReference type="EMBL" id="PUIB01000007">
    <property type="protein sequence ID" value="PQO41011.1"/>
    <property type="molecule type" value="Genomic_DNA"/>
</dbReference>
<evidence type="ECO:0000256" key="2">
    <source>
        <dbReference type="ARBA" id="ARBA00022676"/>
    </source>
</evidence>
<evidence type="ECO:0000313" key="10">
    <source>
        <dbReference type="Proteomes" id="UP000239388"/>
    </source>
</evidence>
<dbReference type="NCBIfam" id="TIGR00449">
    <property type="entry name" value="tgt_general"/>
    <property type="match status" value="1"/>
</dbReference>
<dbReference type="InterPro" id="IPR004803">
    <property type="entry name" value="TGT"/>
</dbReference>
<protein>
    <recommendedName>
        <fullName evidence="7">Queuine tRNA-ribosyltransferase</fullName>
        <ecNumber evidence="7">2.4.2.29</ecNumber>
    </recommendedName>
    <alternativeName>
        <fullName evidence="7">Guanine insertion enzyme</fullName>
    </alternativeName>
    <alternativeName>
        <fullName evidence="7">tRNA-guanine transglycosylase</fullName>
    </alternativeName>
</protein>
<dbReference type="FunFam" id="3.20.20.105:FF:000001">
    <property type="entry name" value="Queuine tRNA-ribosyltransferase"/>
    <property type="match status" value="1"/>
</dbReference>
<dbReference type="EC" id="2.4.2.29" evidence="7"/>
<evidence type="ECO:0000313" key="9">
    <source>
        <dbReference type="EMBL" id="PQO41011.1"/>
    </source>
</evidence>
<evidence type="ECO:0000256" key="5">
    <source>
        <dbReference type="ARBA" id="ARBA00022785"/>
    </source>
</evidence>
<comment type="catalytic activity">
    <reaction evidence="6 7">
        <text>7-aminomethyl-7-carbaguanine + guanosine(34) in tRNA = 7-aminomethyl-7-carbaguanosine(34) in tRNA + guanine</text>
        <dbReference type="Rhea" id="RHEA:24104"/>
        <dbReference type="Rhea" id="RHEA-COMP:10341"/>
        <dbReference type="Rhea" id="RHEA-COMP:10342"/>
        <dbReference type="ChEBI" id="CHEBI:16235"/>
        <dbReference type="ChEBI" id="CHEBI:58703"/>
        <dbReference type="ChEBI" id="CHEBI:74269"/>
        <dbReference type="ChEBI" id="CHEBI:82833"/>
        <dbReference type="EC" id="2.4.2.29"/>
    </reaction>
</comment>
<keyword evidence="5 7" id="KW-0671">Queuosine biosynthesis</keyword>
<dbReference type="HAMAP" id="MF_00168">
    <property type="entry name" value="Q_tRNA_Tgt"/>
    <property type="match status" value="1"/>
</dbReference>
<dbReference type="InterPro" id="IPR050076">
    <property type="entry name" value="ArchSynthase1/Queuine_TRR"/>
</dbReference>
<sequence length="388" mass="43401">MERRAALEEKPATTCQSKDWFQYQLKHQDKTTAARRGQFNTPHGAVQTPAFMPVGTQGTVKGLEIGMVRQTGAEMILGNTYHLSLRPGDDIVAELGGLHKFMGWDGPILTDSGGFQIFSLAQMRKITEKEAIFQSHIDGRKIHLSPERSIEIQENLGSDIAMVLDHVVELPNKPQVIREAMDRSIRWAQRCQAAAARNDQAQFAIVQGGLDEKLRVECAERLGALNFPGYAIGGLSVGEPPPEMYRILDATCPALPADKPRYLMGVGRPEDLLEGIRRGVDLFDCVMPTRNGRNALAFTDEGTVRLRNAKYQRDPAPLDPKSVPQVAGLSRAYLRHLFMAKEMLGPILLTLHNVAYYQRLMREARQVIEEDRFEAFYEEKMRGWASGG</sequence>
<feature type="binding site" evidence="7">
    <location>
        <position position="165"/>
    </location>
    <ligand>
        <name>substrate</name>
    </ligand>
</feature>
<dbReference type="PANTHER" id="PTHR46499">
    <property type="entry name" value="QUEUINE TRNA-RIBOSYLTRANSFERASE"/>
    <property type="match status" value="1"/>
</dbReference>
<dbReference type="OrthoDB" id="9805417at2"/>
<dbReference type="AlphaFoldDB" id="A0A2S8G9R8"/>
<dbReference type="UniPathway" id="UPA00392"/>
<evidence type="ECO:0000256" key="3">
    <source>
        <dbReference type="ARBA" id="ARBA00022679"/>
    </source>
</evidence>
<accession>A0A2S8G9R8</accession>
<dbReference type="PANTHER" id="PTHR46499:SF1">
    <property type="entry name" value="QUEUINE TRNA-RIBOSYLTRANSFERASE"/>
    <property type="match status" value="1"/>
</dbReference>